<comment type="pathway">
    <text evidence="3">Purine metabolism; IMP biosynthesis via de novo pathway; formate from 10-formyl-5,6,7,8-tetrahydrofolate: step 1/1.</text>
</comment>
<dbReference type="PANTHER" id="PTHR42706">
    <property type="entry name" value="FORMYLTETRAHYDROFOLATE DEFORMYLASE"/>
    <property type="match status" value="1"/>
</dbReference>
<evidence type="ECO:0000259" key="5">
    <source>
        <dbReference type="Pfam" id="PF00551"/>
    </source>
</evidence>
<dbReference type="PRINTS" id="PR01575">
    <property type="entry name" value="FFH4HYDRLASE"/>
</dbReference>
<dbReference type="GO" id="GO:0006730">
    <property type="term" value="P:one-carbon metabolic process"/>
    <property type="evidence" value="ECO:0007669"/>
    <property type="project" value="UniProtKB-KW"/>
</dbReference>
<comment type="caution">
    <text evidence="6">The sequence shown here is derived from an EMBL/GenBank/DDBJ whole genome shotgun (WGS) entry which is preliminary data.</text>
</comment>
<keyword evidence="2 3" id="KW-0378">Hydrolase</keyword>
<dbReference type="EMBL" id="ASAD01000010">
    <property type="protein sequence ID" value="EON92479.1"/>
    <property type="molecule type" value="Genomic_DNA"/>
</dbReference>
<keyword evidence="7" id="KW-1185">Reference proteome</keyword>
<comment type="similarity">
    <text evidence="3">Belongs to the PurU family.</text>
</comment>
<dbReference type="GO" id="GO:0008864">
    <property type="term" value="F:formyltetrahydrofolate deformylase activity"/>
    <property type="evidence" value="ECO:0007669"/>
    <property type="project" value="UniProtKB-UniRule"/>
</dbReference>
<dbReference type="CDD" id="cd04875">
    <property type="entry name" value="ACT_F4HF-DF"/>
    <property type="match status" value="1"/>
</dbReference>
<keyword evidence="1 3" id="KW-0554">One-carbon metabolism</keyword>
<feature type="domain" description="Formyl transferase N-terminal" evidence="5">
    <location>
        <begin position="92"/>
        <end position="268"/>
    </location>
</feature>
<dbReference type="InterPro" id="IPR045865">
    <property type="entry name" value="ACT-like_dom_sf"/>
</dbReference>
<dbReference type="UniPathway" id="UPA00074">
    <property type="reaction ID" value="UER00170"/>
</dbReference>
<dbReference type="STRING" id="1318628.MARLIPOL_06999"/>
<evidence type="ECO:0000313" key="7">
    <source>
        <dbReference type="Proteomes" id="UP000016540"/>
    </source>
</evidence>
<reference evidence="6 7" key="1">
    <citation type="journal article" date="2013" name="Genome Announc.">
        <title>Draft Genome Sequence of the Moderately Halophilic Bacterium Marinobacter lipolyticus Strain SM19.</title>
        <authorList>
            <person name="Papke R.T."/>
            <person name="de la Haba R.R."/>
            <person name="Infante-Dominguez C."/>
            <person name="Perez D."/>
            <person name="Sanchez-Porro C."/>
            <person name="Lapierre P."/>
            <person name="Ventosa A."/>
        </authorList>
    </citation>
    <scope>NUCLEOTIDE SEQUENCE [LARGE SCALE GENOMIC DNA]</scope>
    <source>
        <strain evidence="6 7">SM19</strain>
    </source>
</reference>
<dbReference type="PANTHER" id="PTHR42706:SF1">
    <property type="entry name" value="FORMYLTETRAHYDROFOLATE DEFORMYLASE 2, MITOCHONDRIAL"/>
    <property type="match status" value="1"/>
</dbReference>
<dbReference type="NCBIfam" id="TIGR00655">
    <property type="entry name" value="PurU"/>
    <property type="match status" value="1"/>
</dbReference>
<dbReference type="SUPFAM" id="SSF53328">
    <property type="entry name" value="Formyltransferase"/>
    <property type="match status" value="1"/>
</dbReference>
<name>R8B1N2_9GAMM</name>
<dbReference type="Pfam" id="PF00551">
    <property type="entry name" value="Formyl_trans_N"/>
    <property type="match status" value="1"/>
</dbReference>
<feature type="active site" evidence="3">
    <location>
        <position position="231"/>
    </location>
</feature>
<dbReference type="HAMAP" id="MF_01927">
    <property type="entry name" value="PurU"/>
    <property type="match status" value="1"/>
</dbReference>
<dbReference type="InterPro" id="IPR002376">
    <property type="entry name" value="Formyl_transf_N"/>
</dbReference>
<dbReference type="NCBIfam" id="NF004684">
    <property type="entry name" value="PRK06027.1"/>
    <property type="match status" value="1"/>
</dbReference>
<dbReference type="eggNOG" id="COG0788">
    <property type="taxonomic scope" value="Bacteria"/>
</dbReference>
<dbReference type="GO" id="GO:0006189">
    <property type="term" value="P:'de novo' IMP biosynthetic process"/>
    <property type="evidence" value="ECO:0007669"/>
    <property type="project" value="UniProtKB-UniRule"/>
</dbReference>
<dbReference type="PIRSF" id="PIRSF036480">
    <property type="entry name" value="FormyFH4_hydr"/>
    <property type="match status" value="1"/>
</dbReference>
<dbReference type="PATRIC" id="fig|1318628.3.peg.1400"/>
<dbReference type="InterPro" id="IPR004810">
    <property type="entry name" value="PurU"/>
</dbReference>
<evidence type="ECO:0000256" key="4">
    <source>
        <dbReference type="NCBIfam" id="TIGR00655"/>
    </source>
</evidence>
<dbReference type="HOGENOM" id="CLU_038395_3_0_6"/>
<comment type="function">
    <text evidence="3">Catalyzes the hydrolysis of 10-formyltetrahydrofolate (formyl-FH4) to formate and tetrahydrofolate (FH4).</text>
</comment>
<sequence length="288" mass="32647">MGVKEKLWILTAQCPSRLGTVDAVTRSLVESENYIVALNSFDDKATGSFSIRVEFRPLGGETSLRQFREILEPRAAKFDMQWQLTEPEHQTRVAIMVSKYDHCLNDLLYRYRTGELAIDIPLIISNHPDLQSLADWHGIPYVHLPVTPETKPEQEAKVWELINEHQCELVVLARYMQVLSPEMAARLDGWAINIHHSLLPGFKGAKPYHQAWAKGVKLVGATAHYVNDNLDEGPIITQGVQAVDHSHYPEDLVAKGQDVESQTLAKAVRYHIEKRVFLHGNRTVVFPD</sequence>
<dbReference type="AlphaFoldDB" id="R8B1N2"/>
<dbReference type="CDD" id="cd08648">
    <property type="entry name" value="FMT_core_Formyl-FH4-Hydrolase_C"/>
    <property type="match status" value="1"/>
</dbReference>
<protein>
    <recommendedName>
        <fullName evidence="3 4">Formyltetrahydrofolate deformylase</fullName>
        <ecNumber evidence="3 4">3.5.1.10</ecNumber>
    </recommendedName>
    <alternativeName>
        <fullName evidence="3">Formyl-FH(4) hydrolase</fullName>
    </alternativeName>
</protein>
<organism evidence="6 7">
    <name type="scientific">Marinobacter lipolyticus SM19</name>
    <dbReference type="NCBI Taxonomy" id="1318628"/>
    <lineage>
        <taxon>Bacteria</taxon>
        <taxon>Pseudomonadati</taxon>
        <taxon>Pseudomonadota</taxon>
        <taxon>Gammaproteobacteria</taxon>
        <taxon>Pseudomonadales</taxon>
        <taxon>Marinobacteraceae</taxon>
        <taxon>Marinobacter</taxon>
    </lineage>
</organism>
<evidence type="ECO:0000313" key="6">
    <source>
        <dbReference type="EMBL" id="EON92479.1"/>
    </source>
</evidence>
<dbReference type="RefSeq" id="WP_012137405.1">
    <property type="nucleotide sequence ID" value="NZ_KE007317.1"/>
</dbReference>
<gene>
    <name evidence="3" type="primary">purU</name>
    <name evidence="6" type="ORF">MARLIPOL_06999</name>
</gene>
<dbReference type="Proteomes" id="UP000016540">
    <property type="component" value="Unassembled WGS sequence"/>
</dbReference>
<keyword evidence="3" id="KW-0658">Purine biosynthesis</keyword>
<accession>R8B1N2</accession>
<dbReference type="InterPro" id="IPR044074">
    <property type="entry name" value="PurU_ACT"/>
</dbReference>
<dbReference type="InterPro" id="IPR041729">
    <property type="entry name" value="Formyl-FH4-Hydrolase_C"/>
</dbReference>
<evidence type="ECO:0000256" key="3">
    <source>
        <dbReference type="HAMAP-Rule" id="MF_01927"/>
    </source>
</evidence>
<evidence type="ECO:0000256" key="1">
    <source>
        <dbReference type="ARBA" id="ARBA00022563"/>
    </source>
</evidence>
<evidence type="ECO:0000256" key="2">
    <source>
        <dbReference type="ARBA" id="ARBA00022801"/>
    </source>
</evidence>
<dbReference type="Gene3D" id="3.30.70.260">
    <property type="match status" value="1"/>
</dbReference>
<proteinExistence type="inferred from homology"/>
<dbReference type="InterPro" id="IPR036477">
    <property type="entry name" value="Formyl_transf_N_sf"/>
</dbReference>
<dbReference type="Gene3D" id="3.40.50.170">
    <property type="entry name" value="Formyl transferase, N-terminal domain"/>
    <property type="match status" value="1"/>
</dbReference>
<dbReference type="OrthoDB" id="9806170at2"/>
<dbReference type="SUPFAM" id="SSF55021">
    <property type="entry name" value="ACT-like"/>
    <property type="match status" value="1"/>
</dbReference>
<dbReference type="EC" id="3.5.1.10" evidence="3 4"/>
<comment type="catalytic activity">
    <reaction evidence="3">
        <text>(6R)-10-formyltetrahydrofolate + H2O = (6S)-5,6,7,8-tetrahydrofolate + formate + H(+)</text>
        <dbReference type="Rhea" id="RHEA:19833"/>
        <dbReference type="ChEBI" id="CHEBI:15377"/>
        <dbReference type="ChEBI" id="CHEBI:15378"/>
        <dbReference type="ChEBI" id="CHEBI:15740"/>
        <dbReference type="ChEBI" id="CHEBI:57453"/>
        <dbReference type="ChEBI" id="CHEBI:195366"/>
        <dbReference type="EC" id="3.5.1.10"/>
    </reaction>
</comment>